<name>A0ABY7E0W5_MYAAR</name>
<evidence type="ECO:0000313" key="2">
    <source>
        <dbReference type="Proteomes" id="UP001164746"/>
    </source>
</evidence>
<evidence type="ECO:0000313" key="1">
    <source>
        <dbReference type="EMBL" id="WAR02483.1"/>
    </source>
</evidence>
<sequence length="110" mass="12977">MLNPPSQWSRCMDKEVHLCTLPQARHSPTFFRLATTKLRLRAHVNTLRNTRKDFKHQSQRTSRLLPCTARRHRGCDSGKTTPWLVGRIKNTPYIHVSYPIFQKDLNSEYM</sequence>
<gene>
    <name evidence="1" type="ORF">MAR_009041</name>
</gene>
<dbReference type="Proteomes" id="UP001164746">
    <property type="component" value="Chromosome 4"/>
</dbReference>
<dbReference type="EMBL" id="CP111015">
    <property type="protein sequence ID" value="WAR02483.1"/>
    <property type="molecule type" value="Genomic_DNA"/>
</dbReference>
<reference evidence="1" key="1">
    <citation type="submission" date="2022-11" db="EMBL/GenBank/DDBJ databases">
        <title>Centuries of genome instability and evolution in soft-shell clam transmissible cancer (bioRxiv).</title>
        <authorList>
            <person name="Hart S.F.M."/>
            <person name="Yonemitsu M.A."/>
            <person name="Giersch R.M."/>
            <person name="Beal B.F."/>
            <person name="Arriagada G."/>
            <person name="Davis B.W."/>
            <person name="Ostrander E.A."/>
            <person name="Goff S.P."/>
            <person name="Metzger M.J."/>
        </authorList>
    </citation>
    <scope>NUCLEOTIDE SEQUENCE</scope>
    <source>
        <strain evidence="1">MELC-2E11</strain>
        <tissue evidence="1">Siphon/mantle</tissue>
    </source>
</reference>
<keyword evidence="2" id="KW-1185">Reference proteome</keyword>
<accession>A0ABY7E0W5</accession>
<proteinExistence type="predicted"/>
<protein>
    <submittedName>
        <fullName evidence="1">Uncharacterized protein</fullName>
    </submittedName>
</protein>
<organism evidence="1 2">
    <name type="scientific">Mya arenaria</name>
    <name type="common">Soft-shell clam</name>
    <dbReference type="NCBI Taxonomy" id="6604"/>
    <lineage>
        <taxon>Eukaryota</taxon>
        <taxon>Metazoa</taxon>
        <taxon>Spiralia</taxon>
        <taxon>Lophotrochozoa</taxon>
        <taxon>Mollusca</taxon>
        <taxon>Bivalvia</taxon>
        <taxon>Autobranchia</taxon>
        <taxon>Heteroconchia</taxon>
        <taxon>Euheterodonta</taxon>
        <taxon>Imparidentia</taxon>
        <taxon>Neoheterodontei</taxon>
        <taxon>Myida</taxon>
        <taxon>Myoidea</taxon>
        <taxon>Myidae</taxon>
        <taxon>Mya</taxon>
    </lineage>
</organism>